<feature type="transmembrane region" description="Helical" evidence="8">
    <location>
        <begin position="83"/>
        <end position="104"/>
    </location>
</feature>
<keyword evidence="3" id="KW-0813">Transport</keyword>
<evidence type="ECO:0000256" key="4">
    <source>
        <dbReference type="ARBA" id="ARBA00022544"/>
    </source>
</evidence>
<feature type="transmembrane region" description="Helical" evidence="8">
    <location>
        <begin position="116"/>
        <end position="134"/>
    </location>
</feature>
<dbReference type="InterPro" id="IPR004761">
    <property type="entry name" value="Spore_GerAB"/>
</dbReference>
<feature type="transmembrane region" description="Helical" evidence="8">
    <location>
        <begin position="12"/>
        <end position="33"/>
    </location>
</feature>
<dbReference type="EMBL" id="JAFHKS010000042">
    <property type="protein sequence ID" value="MBN3545409.1"/>
    <property type="molecule type" value="Genomic_DNA"/>
</dbReference>
<feature type="transmembrane region" description="Helical" evidence="8">
    <location>
        <begin position="218"/>
        <end position="238"/>
    </location>
</feature>
<reference evidence="9 10" key="1">
    <citation type="submission" date="2021-01" db="EMBL/GenBank/DDBJ databases">
        <title>Genome Sequencing of Type Strains.</title>
        <authorList>
            <person name="Lemaire J.F."/>
            <person name="Inderbitzin P."/>
            <person name="Collins S.B."/>
            <person name="Wespe N."/>
            <person name="Knight-Connoni V."/>
        </authorList>
    </citation>
    <scope>NUCLEOTIDE SEQUENCE [LARGE SCALE GENOMIC DNA]</scope>
    <source>
        <strain evidence="9 10">DSM 14730</strain>
    </source>
</reference>
<comment type="similarity">
    <text evidence="2">Belongs to the amino acid-polyamine-organocation (APC) superfamily. Spore germination protein (SGP) (TC 2.A.3.9) family.</text>
</comment>
<evidence type="ECO:0000256" key="1">
    <source>
        <dbReference type="ARBA" id="ARBA00004141"/>
    </source>
</evidence>
<evidence type="ECO:0000256" key="7">
    <source>
        <dbReference type="ARBA" id="ARBA00023136"/>
    </source>
</evidence>
<dbReference type="Gene3D" id="1.20.1740.10">
    <property type="entry name" value="Amino acid/polyamine transporter I"/>
    <property type="match status" value="1"/>
</dbReference>
<feature type="transmembrane region" description="Helical" evidence="8">
    <location>
        <begin position="188"/>
        <end position="206"/>
    </location>
</feature>
<protein>
    <submittedName>
        <fullName evidence="9">GerAB/ArcD/ProY family transporter</fullName>
    </submittedName>
</protein>
<feature type="transmembrane region" description="Helical" evidence="8">
    <location>
        <begin position="331"/>
        <end position="353"/>
    </location>
</feature>
<dbReference type="NCBIfam" id="TIGR00912">
    <property type="entry name" value="2A0309"/>
    <property type="match status" value="1"/>
</dbReference>
<evidence type="ECO:0000256" key="8">
    <source>
        <dbReference type="SAM" id="Phobius"/>
    </source>
</evidence>
<accession>A0ABS2ZDJ3</accession>
<dbReference type="PANTHER" id="PTHR34975">
    <property type="entry name" value="SPORE GERMINATION PROTEIN A2"/>
    <property type="match status" value="1"/>
</dbReference>
<keyword evidence="7 8" id="KW-0472">Membrane</keyword>
<evidence type="ECO:0000256" key="3">
    <source>
        <dbReference type="ARBA" id="ARBA00022448"/>
    </source>
</evidence>
<keyword evidence="10" id="KW-1185">Reference proteome</keyword>
<evidence type="ECO:0000313" key="10">
    <source>
        <dbReference type="Proteomes" id="UP001319060"/>
    </source>
</evidence>
<gene>
    <name evidence="9" type="ORF">JYA64_08885</name>
</gene>
<keyword evidence="4" id="KW-0309">Germination</keyword>
<dbReference type="Proteomes" id="UP001319060">
    <property type="component" value="Unassembled WGS sequence"/>
</dbReference>
<evidence type="ECO:0000256" key="5">
    <source>
        <dbReference type="ARBA" id="ARBA00022692"/>
    </source>
</evidence>
<name>A0ABS2ZDJ3_9BACL</name>
<proteinExistence type="inferred from homology"/>
<sequence>MNSHNITHRQLFFLIVQTQIGVGVLSLPYSLFSKAKVDGWISLILAGILIQFSCLAIWKLCARFPQKTIFEILPKIMGKNLGMVFNIIYTLHFAAISILLLAMYNNIVGKWILFETPHWVIIFIMAFSGSYFITSTPRELARFYTLVTPLLLVLLGLILYAYTDVHFLYLLPVGQAGLSNILKSSSDAVVALLGFDVALVFLAYTSGSANKMLKAISFGSLCVTLVYLFIVVTTFIYFNPLEIIIIPEPVLYMLKAFSFSIIERTDLIFLSVWIISVATSFISYLFVVAKGVQTLFKLQNHQSAAPFIALFCGLIAIIPNEKLEIAAWNKYVSLTSLFFSGISPILFLLIAVIRKKNEKGTASS</sequence>
<feature type="transmembrane region" description="Helical" evidence="8">
    <location>
        <begin position="267"/>
        <end position="289"/>
    </location>
</feature>
<evidence type="ECO:0000256" key="6">
    <source>
        <dbReference type="ARBA" id="ARBA00022989"/>
    </source>
</evidence>
<feature type="transmembrane region" description="Helical" evidence="8">
    <location>
        <begin position="141"/>
        <end position="162"/>
    </location>
</feature>
<evidence type="ECO:0000256" key="2">
    <source>
        <dbReference type="ARBA" id="ARBA00007998"/>
    </source>
</evidence>
<feature type="transmembrane region" description="Helical" evidence="8">
    <location>
        <begin position="39"/>
        <end position="62"/>
    </location>
</feature>
<dbReference type="RefSeq" id="WP_205724010.1">
    <property type="nucleotide sequence ID" value="NZ_BMCE01000002.1"/>
</dbReference>
<dbReference type="PANTHER" id="PTHR34975:SF2">
    <property type="entry name" value="SPORE GERMINATION PROTEIN A2"/>
    <property type="match status" value="1"/>
</dbReference>
<comment type="caution">
    <text evidence="9">The sequence shown here is derived from an EMBL/GenBank/DDBJ whole genome shotgun (WGS) entry which is preliminary data.</text>
</comment>
<comment type="subcellular location">
    <subcellularLocation>
        <location evidence="1">Membrane</location>
        <topology evidence="1">Multi-pass membrane protein</topology>
    </subcellularLocation>
</comment>
<feature type="transmembrane region" description="Helical" evidence="8">
    <location>
        <begin position="301"/>
        <end position="319"/>
    </location>
</feature>
<dbReference type="Pfam" id="PF03845">
    <property type="entry name" value="Spore_permease"/>
    <property type="match status" value="1"/>
</dbReference>
<organism evidence="9 10">
    <name type="scientific">Fictibacillus barbaricus</name>
    <dbReference type="NCBI Taxonomy" id="182136"/>
    <lineage>
        <taxon>Bacteria</taxon>
        <taxon>Bacillati</taxon>
        <taxon>Bacillota</taxon>
        <taxon>Bacilli</taxon>
        <taxon>Bacillales</taxon>
        <taxon>Fictibacillaceae</taxon>
        <taxon>Fictibacillus</taxon>
    </lineage>
</organism>
<keyword evidence="6 8" id="KW-1133">Transmembrane helix</keyword>
<evidence type="ECO:0000313" key="9">
    <source>
        <dbReference type="EMBL" id="MBN3545409.1"/>
    </source>
</evidence>
<keyword evidence="5 8" id="KW-0812">Transmembrane</keyword>